<dbReference type="SMART" id="SM00470">
    <property type="entry name" value="ParB"/>
    <property type="match status" value="1"/>
</dbReference>
<dbReference type="AlphaFoldDB" id="A0A0F9E6I0"/>
<dbReference type="GO" id="GO:0045881">
    <property type="term" value="P:positive regulation of sporulation resulting in formation of a cellular spore"/>
    <property type="evidence" value="ECO:0007669"/>
    <property type="project" value="TreeGrafter"/>
</dbReference>
<dbReference type="SUPFAM" id="SSF110849">
    <property type="entry name" value="ParB/Sulfiredoxin"/>
    <property type="match status" value="1"/>
</dbReference>
<comment type="caution">
    <text evidence="2">The sequence shown here is derived from an EMBL/GenBank/DDBJ whole genome shotgun (WGS) entry which is preliminary data.</text>
</comment>
<name>A0A0F9E6I0_9ZZZZ</name>
<feature type="domain" description="ParB-like N-terminal" evidence="1">
    <location>
        <begin position="22"/>
        <end position="104"/>
    </location>
</feature>
<dbReference type="Pfam" id="PF02195">
    <property type="entry name" value="ParB_N"/>
    <property type="match status" value="1"/>
</dbReference>
<organism evidence="2">
    <name type="scientific">marine sediment metagenome</name>
    <dbReference type="NCBI Taxonomy" id="412755"/>
    <lineage>
        <taxon>unclassified sequences</taxon>
        <taxon>metagenomes</taxon>
        <taxon>ecological metagenomes</taxon>
    </lineage>
</organism>
<accession>A0A0F9E6I0</accession>
<protein>
    <recommendedName>
        <fullName evidence="1">ParB-like N-terminal domain-containing protein</fullName>
    </recommendedName>
</protein>
<evidence type="ECO:0000259" key="1">
    <source>
        <dbReference type="SMART" id="SM00470"/>
    </source>
</evidence>
<gene>
    <name evidence="2" type="ORF">LCGC14_2404970</name>
</gene>
<proteinExistence type="predicted"/>
<sequence>MSDATLLHRNTLLFSRNGGLQMKIKIDGIKIGDRCRKDVGNISALADSIARNGLLQPIAITPDKRLIDGQRRLMACRDILNWDEIDVHVVDIEQVIYGELDANTKRKAFTPSEAVAMADDSAPPQYPNTINHTSRPLETPSWAKCEAVYASL</sequence>
<dbReference type="GO" id="GO:0007059">
    <property type="term" value="P:chromosome segregation"/>
    <property type="evidence" value="ECO:0007669"/>
    <property type="project" value="TreeGrafter"/>
</dbReference>
<dbReference type="PANTHER" id="PTHR33375:SF1">
    <property type="entry name" value="CHROMOSOME-PARTITIONING PROTEIN PARB-RELATED"/>
    <property type="match status" value="1"/>
</dbReference>
<dbReference type="GO" id="GO:0005694">
    <property type="term" value="C:chromosome"/>
    <property type="evidence" value="ECO:0007669"/>
    <property type="project" value="TreeGrafter"/>
</dbReference>
<dbReference type="Gene3D" id="3.90.1530.10">
    <property type="entry name" value="Conserved hypothetical protein from pyrococcus furiosus pfu- 392566-001, ParB domain"/>
    <property type="match status" value="1"/>
</dbReference>
<dbReference type="InterPro" id="IPR036086">
    <property type="entry name" value="ParB/Sulfiredoxin_sf"/>
</dbReference>
<dbReference type="PANTHER" id="PTHR33375">
    <property type="entry name" value="CHROMOSOME-PARTITIONING PROTEIN PARB-RELATED"/>
    <property type="match status" value="1"/>
</dbReference>
<evidence type="ECO:0000313" key="2">
    <source>
        <dbReference type="EMBL" id="KKL25471.1"/>
    </source>
</evidence>
<dbReference type="InterPro" id="IPR003115">
    <property type="entry name" value="ParB_N"/>
</dbReference>
<dbReference type="EMBL" id="LAZR01036203">
    <property type="protein sequence ID" value="KKL25471.1"/>
    <property type="molecule type" value="Genomic_DNA"/>
</dbReference>
<reference evidence="2" key="1">
    <citation type="journal article" date="2015" name="Nature">
        <title>Complex archaea that bridge the gap between prokaryotes and eukaryotes.</title>
        <authorList>
            <person name="Spang A."/>
            <person name="Saw J.H."/>
            <person name="Jorgensen S.L."/>
            <person name="Zaremba-Niedzwiedzka K."/>
            <person name="Martijn J."/>
            <person name="Lind A.E."/>
            <person name="van Eijk R."/>
            <person name="Schleper C."/>
            <person name="Guy L."/>
            <person name="Ettema T.J."/>
        </authorList>
    </citation>
    <scope>NUCLEOTIDE SEQUENCE</scope>
</reference>
<dbReference type="InterPro" id="IPR050336">
    <property type="entry name" value="Chromosome_partition/occlusion"/>
</dbReference>